<reference evidence="2 3" key="1">
    <citation type="submission" date="2018-11" db="EMBL/GenBank/DDBJ databases">
        <title>Genome assembly of Steccherinum ochraceum LE-BIN_3174, the white-rot fungus of the Steccherinaceae family (The Residual Polyporoid clade, Polyporales, Basidiomycota).</title>
        <authorList>
            <person name="Fedorova T.V."/>
            <person name="Glazunova O.A."/>
            <person name="Landesman E.O."/>
            <person name="Moiseenko K.V."/>
            <person name="Psurtseva N.V."/>
            <person name="Savinova O.S."/>
            <person name="Shakhova N.V."/>
            <person name="Tyazhelova T.V."/>
            <person name="Vasina D.V."/>
        </authorList>
    </citation>
    <scope>NUCLEOTIDE SEQUENCE [LARGE SCALE GENOMIC DNA]</scope>
    <source>
        <strain evidence="2 3">LE-BIN_3174</strain>
    </source>
</reference>
<comment type="caution">
    <text evidence="2">The sequence shown here is derived from an EMBL/GenBank/DDBJ whole genome shotgun (WGS) entry which is preliminary data.</text>
</comment>
<dbReference type="Proteomes" id="UP000292702">
    <property type="component" value="Unassembled WGS sequence"/>
</dbReference>
<feature type="compositionally biased region" description="Polar residues" evidence="1">
    <location>
        <begin position="113"/>
        <end position="126"/>
    </location>
</feature>
<feature type="region of interest" description="Disordered" evidence="1">
    <location>
        <begin position="327"/>
        <end position="355"/>
    </location>
</feature>
<evidence type="ECO:0000313" key="3">
    <source>
        <dbReference type="Proteomes" id="UP000292702"/>
    </source>
</evidence>
<dbReference type="OrthoDB" id="3044479at2759"/>
<sequence>MRWVQKSFGGPRYICLDCATPDQKFWDTCDACDLTCFDKDIDRGDRKNHRPNHDVMKLRTVLTYHDMPAYYQSAWESLTEARAHFHASAEGAKASIQVVTDRAEVHSPVTLGRTGSDSSADSNGAEGSSIDDAPTATTPATPLSLVVSLGTKATLIHPEVPVASPLTKDEQEGPKDTLCGVCSKAVQMPCWYCTRCTECFICDDCEEKTHLSCVTCHSLYVQPNWYYGSNAKDNFQCNVCNAKNIPPPSDLDRAQQHVYTHPLVRCKPFVPDPVETSEPTTEDRITFLERRTSEMDTKIDQLVEKFTRVEQTLNAVGKTMEMLATKFGPDSVAPPNGSAPRESQVFELPRPVKAS</sequence>
<evidence type="ECO:0000256" key="1">
    <source>
        <dbReference type="SAM" id="MobiDB-lite"/>
    </source>
</evidence>
<evidence type="ECO:0000313" key="2">
    <source>
        <dbReference type="EMBL" id="TCD65460.1"/>
    </source>
</evidence>
<evidence type="ECO:0008006" key="4">
    <source>
        <dbReference type="Google" id="ProtNLM"/>
    </source>
</evidence>
<name>A0A4R0RBQ8_9APHY</name>
<gene>
    <name evidence="2" type="ORF">EIP91_002674</name>
</gene>
<organism evidence="2 3">
    <name type="scientific">Steccherinum ochraceum</name>
    <dbReference type="NCBI Taxonomy" id="92696"/>
    <lineage>
        <taxon>Eukaryota</taxon>
        <taxon>Fungi</taxon>
        <taxon>Dikarya</taxon>
        <taxon>Basidiomycota</taxon>
        <taxon>Agaricomycotina</taxon>
        <taxon>Agaricomycetes</taxon>
        <taxon>Polyporales</taxon>
        <taxon>Steccherinaceae</taxon>
        <taxon>Steccherinum</taxon>
    </lineage>
</organism>
<dbReference type="AlphaFoldDB" id="A0A4R0RBQ8"/>
<keyword evidence="3" id="KW-1185">Reference proteome</keyword>
<feature type="region of interest" description="Disordered" evidence="1">
    <location>
        <begin position="107"/>
        <end position="137"/>
    </location>
</feature>
<dbReference type="EMBL" id="RWJN01000180">
    <property type="protein sequence ID" value="TCD65460.1"/>
    <property type="molecule type" value="Genomic_DNA"/>
</dbReference>
<accession>A0A4R0RBQ8</accession>
<proteinExistence type="predicted"/>
<protein>
    <recommendedName>
        <fullName evidence="4">ZZ-type domain-containing protein</fullName>
    </recommendedName>
</protein>